<feature type="signal peptide" evidence="1">
    <location>
        <begin position="1"/>
        <end position="18"/>
    </location>
</feature>
<keyword evidence="3" id="KW-1185">Reference proteome</keyword>
<organism evidence="2 3">
    <name type="scientific">Sneathiella marina</name>
    <dbReference type="NCBI Taxonomy" id="2950108"/>
    <lineage>
        <taxon>Bacteria</taxon>
        <taxon>Pseudomonadati</taxon>
        <taxon>Pseudomonadota</taxon>
        <taxon>Alphaproteobacteria</taxon>
        <taxon>Sneathiellales</taxon>
        <taxon>Sneathiellaceae</taxon>
        <taxon>Sneathiella</taxon>
    </lineage>
</organism>
<dbReference type="EMBL" id="CP098747">
    <property type="protein sequence ID" value="USG61152.1"/>
    <property type="molecule type" value="Genomic_DNA"/>
</dbReference>
<evidence type="ECO:0000313" key="2">
    <source>
        <dbReference type="EMBL" id="USG61152.1"/>
    </source>
</evidence>
<proteinExistence type="predicted"/>
<evidence type="ECO:0008006" key="4">
    <source>
        <dbReference type="Google" id="ProtNLM"/>
    </source>
</evidence>
<reference evidence="2" key="1">
    <citation type="submission" date="2022-06" db="EMBL/GenBank/DDBJ databases">
        <title>Sneathiella actinostolidae sp. nov., isolated from a sea anemonein the Western Pacific Ocean.</title>
        <authorList>
            <person name="Wei M.J."/>
        </authorList>
    </citation>
    <scope>NUCLEOTIDE SEQUENCE</scope>
    <source>
        <strain evidence="2">PHK-P5</strain>
    </source>
</reference>
<name>A0ABY4W1U2_9PROT</name>
<evidence type="ECO:0000313" key="3">
    <source>
        <dbReference type="Proteomes" id="UP001056291"/>
    </source>
</evidence>
<gene>
    <name evidence="2" type="ORF">NBZ79_18510</name>
</gene>
<dbReference type="PROSITE" id="PS51257">
    <property type="entry name" value="PROKAR_LIPOPROTEIN"/>
    <property type="match status" value="1"/>
</dbReference>
<sequence length="166" mass="17780">MRLLIIYAALATFLSACGSNSSVSNSGSILPEKASQPAVAGKGPAAPKALVQKPSATPTVEIAKPRILLEPEIMIGQSVVDVREVFGAPSLLRIDNPAEVWQYLVPECALHLFFYPDRTDGQLKVSHISINGRKRVTASELDPKLCFNNYLREIGAEDAFAASGTS</sequence>
<dbReference type="RefSeq" id="WP_251934139.1">
    <property type="nucleotide sequence ID" value="NZ_CP098747.1"/>
</dbReference>
<dbReference type="Proteomes" id="UP001056291">
    <property type="component" value="Chromosome"/>
</dbReference>
<keyword evidence="1" id="KW-0732">Signal</keyword>
<protein>
    <recommendedName>
        <fullName evidence="4">Lipoprotein SmpA/OmlA domain-containing protein</fullName>
    </recommendedName>
</protein>
<evidence type="ECO:0000256" key="1">
    <source>
        <dbReference type="SAM" id="SignalP"/>
    </source>
</evidence>
<accession>A0ABY4W1U2</accession>
<feature type="chain" id="PRO_5047350994" description="Lipoprotein SmpA/OmlA domain-containing protein" evidence="1">
    <location>
        <begin position="19"/>
        <end position="166"/>
    </location>
</feature>